<dbReference type="RefSeq" id="WP_081780031.1">
    <property type="nucleotide sequence ID" value="NZ_AZFT01000053.1"/>
</dbReference>
<dbReference type="GO" id="GO:0016020">
    <property type="term" value="C:membrane"/>
    <property type="evidence" value="ECO:0007669"/>
    <property type="project" value="InterPro"/>
</dbReference>
<evidence type="ECO:0000313" key="8">
    <source>
        <dbReference type="EMBL" id="KRL83360.1"/>
    </source>
</evidence>
<dbReference type="Gene3D" id="3.30.565.10">
    <property type="entry name" value="Histidine kinase-like ATPase, C-terminal domain"/>
    <property type="match status" value="1"/>
</dbReference>
<dbReference type="EMBL" id="AZFT01000053">
    <property type="protein sequence ID" value="KRL83360.1"/>
    <property type="molecule type" value="Genomic_DNA"/>
</dbReference>
<evidence type="ECO:0000313" key="9">
    <source>
        <dbReference type="Proteomes" id="UP000051324"/>
    </source>
</evidence>
<dbReference type="Gene3D" id="1.20.5.1930">
    <property type="match status" value="1"/>
</dbReference>
<reference evidence="8 9" key="1">
    <citation type="journal article" date="2015" name="Genome Announc.">
        <title>Expanding the biotechnology potential of lactobacilli through comparative genomics of 213 strains and associated genera.</title>
        <authorList>
            <person name="Sun Z."/>
            <person name="Harris H.M."/>
            <person name="McCann A."/>
            <person name="Guo C."/>
            <person name="Argimon S."/>
            <person name="Zhang W."/>
            <person name="Yang X."/>
            <person name="Jeffery I.B."/>
            <person name="Cooney J.C."/>
            <person name="Kagawa T.F."/>
            <person name="Liu W."/>
            <person name="Song Y."/>
            <person name="Salvetti E."/>
            <person name="Wrobel A."/>
            <person name="Rasinkangas P."/>
            <person name="Parkhill J."/>
            <person name="Rea M.C."/>
            <person name="O'Sullivan O."/>
            <person name="Ritari J."/>
            <person name="Douillard F.P."/>
            <person name="Paul Ross R."/>
            <person name="Yang R."/>
            <person name="Briner A.E."/>
            <person name="Felis G.E."/>
            <person name="de Vos W.M."/>
            <person name="Barrangou R."/>
            <person name="Klaenhammer T.R."/>
            <person name="Caufield P.W."/>
            <person name="Cui Y."/>
            <person name="Zhang H."/>
            <person name="O'Toole P.W."/>
        </authorList>
    </citation>
    <scope>NUCLEOTIDE SEQUENCE [LARGE SCALE GENOMIC DNA]</scope>
    <source>
        <strain evidence="8 9">DSM 16634</strain>
    </source>
</reference>
<keyword evidence="4 8" id="KW-0418">Kinase</keyword>
<dbReference type="GO" id="GO:0000155">
    <property type="term" value="F:phosphorelay sensor kinase activity"/>
    <property type="evidence" value="ECO:0007669"/>
    <property type="project" value="InterPro"/>
</dbReference>
<feature type="transmembrane region" description="Helical" evidence="6">
    <location>
        <begin position="59"/>
        <end position="78"/>
    </location>
</feature>
<dbReference type="Proteomes" id="UP000051324">
    <property type="component" value="Unassembled WGS sequence"/>
</dbReference>
<evidence type="ECO:0000259" key="7">
    <source>
        <dbReference type="Pfam" id="PF07730"/>
    </source>
</evidence>
<keyword evidence="9" id="KW-1185">Reference proteome</keyword>
<feature type="transmembrane region" description="Helical" evidence="6">
    <location>
        <begin position="189"/>
        <end position="205"/>
    </location>
</feature>
<keyword evidence="6" id="KW-0472">Membrane</keyword>
<dbReference type="PATRIC" id="fig|1423724.4.peg.646"/>
<keyword evidence="5" id="KW-0902">Two-component regulatory system</keyword>
<dbReference type="PANTHER" id="PTHR24421">
    <property type="entry name" value="NITRATE/NITRITE SENSOR PROTEIN NARX-RELATED"/>
    <property type="match status" value="1"/>
</dbReference>
<feature type="transmembrane region" description="Helical" evidence="6">
    <location>
        <begin position="90"/>
        <end position="123"/>
    </location>
</feature>
<keyword evidence="6" id="KW-0812">Transmembrane</keyword>
<dbReference type="STRING" id="1423724.FC32_GL000610"/>
<dbReference type="InterPro" id="IPR011712">
    <property type="entry name" value="Sig_transdc_His_kin_sub3_dim/P"/>
</dbReference>
<dbReference type="GO" id="GO:0046983">
    <property type="term" value="F:protein dimerization activity"/>
    <property type="evidence" value="ECO:0007669"/>
    <property type="project" value="InterPro"/>
</dbReference>
<evidence type="ECO:0000256" key="1">
    <source>
        <dbReference type="ARBA" id="ARBA00000085"/>
    </source>
</evidence>
<evidence type="ECO:0000256" key="5">
    <source>
        <dbReference type="ARBA" id="ARBA00023012"/>
    </source>
</evidence>
<dbReference type="InterPro" id="IPR036890">
    <property type="entry name" value="HATPase_C_sf"/>
</dbReference>
<dbReference type="InterPro" id="IPR050482">
    <property type="entry name" value="Sensor_HK_TwoCompSys"/>
</dbReference>
<comment type="caution">
    <text evidence="8">The sequence shown here is derived from an EMBL/GenBank/DDBJ whole genome shotgun (WGS) entry which is preliminary data.</text>
</comment>
<feature type="transmembrane region" description="Helical" evidence="6">
    <location>
        <begin position="12"/>
        <end position="32"/>
    </location>
</feature>
<feature type="transmembrane region" description="Helical" evidence="6">
    <location>
        <begin position="165"/>
        <end position="183"/>
    </location>
</feature>
<feature type="transmembrane region" description="Helical" evidence="6">
    <location>
        <begin position="135"/>
        <end position="153"/>
    </location>
</feature>
<organism evidence="8 9">
    <name type="scientific">Ligilactobacillus apodemi DSM 16634 = JCM 16172</name>
    <dbReference type="NCBI Taxonomy" id="1423724"/>
    <lineage>
        <taxon>Bacteria</taxon>
        <taxon>Bacillati</taxon>
        <taxon>Bacillota</taxon>
        <taxon>Bacilli</taxon>
        <taxon>Lactobacillales</taxon>
        <taxon>Lactobacillaceae</taxon>
        <taxon>Ligilactobacillus</taxon>
    </lineage>
</organism>
<gene>
    <name evidence="8" type="ORF">FC32_GL000610</name>
</gene>
<proteinExistence type="predicted"/>
<dbReference type="EC" id="2.7.13.3" evidence="2"/>
<accession>A0A0R1TPZ1</accession>
<name>A0A0R1TPZ1_9LACO</name>
<feature type="domain" description="Signal transduction histidine kinase subgroup 3 dimerisation and phosphoacceptor" evidence="7">
    <location>
        <begin position="242"/>
        <end position="309"/>
    </location>
</feature>
<evidence type="ECO:0000256" key="6">
    <source>
        <dbReference type="SAM" id="Phobius"/>
    </source>
</evidence>
<evidence type="ECO:0000256" key="4">
    <source>
        <dbReference type="ARBA" id="ARBA00022777"/>
    </source>
</evidence>
<dbReference type="Pfam" id="PF07730">
    <property type="entry name" value="HisKA_3"/>
    <property type="match status" value="1"/>
</dbReference>
<evidence type="ECO:0000256" key="2">
    <source>
        <dbReference type="ARBA" id="ARBA00012438"/>
    </source>
</evidence>
<keyword evidence="3" id="KW-0808">Transferase</keyword>
<sequence>MNKLKNIRYARQALITINFIAILFYAAIYLYATKAIILQNKGDTLLEQISMIPNDPQVIFVKSVILYGLLIGVIYWRSQLLPKQKKLDKYLIALEIGLAIWIFRTLQAAYNGLFLLVFADIFFSTKDLYSLKTKSYWIMPIIVCFSLIALSSYDLIKLLIKSPDINAYLFIYPLFIQNILLFIKNLLYVANMVIFTLSLITYIIYSTNEKRNIEEELRMVAQTNTELKRYIAVTEKIAEDRERKRIAREIHDTLGHALTGISAGIDAVKVLLQINPKQANEQLDNISLVVREGIQDVRGSLNKLRPGALEQSSLQEALAKMIAEFGEVSQVEIEFNFSWGEVDLEKTTEDTIFRLIEESLTNSVRHGKAKKIVITFYQVTDYYITIQDDGIGSYQVKFQLLPDVSIGYWDDFKERFGF</sequence>
<dbReference type="AlphaFoldDB" id="A0A0R1TPZ1"/>
<comment type="catalytic activity">
    <reaction evidence="1">
        <text>ATP + protein L-histidine = ADP + protein N-phospho-L-histidine.</text>
        <dbReference type="EC" id="2.7.13.3"/>
    </reaction>
</comment>
<dbReference type="eggNOG" id="COG4585">
    <property type="taxonomic scope" value="Bacteria"/>
</dbReference>
<protein>
    <recommendedName>
        <fullName evidence="2">histidine kinase</fullName>
        <ecNumber evidence="2">2.7.13.3</ecNumber>
    </recommendedName>
</protein>
<dbReference type="SUPFAM" id="SSF55874">
    <property type="entry name" value="ATPase domain of HSP90 chaperone/DNA topoisomerase II/histidine kinase"/>
    <property type="match status" value="1"/>
</dbReference>
<keyword evidence="6" id="KW-1133">Transmembrane helix</keyword>
<evidence type="ECO:0000256" key="3">
    <source>
        <dbReference type="ARBA" id="ARBA00022679"/>
    </source>
</evidence>